<dbReference type="EMBL" id="HBKQ01048289">
    <property type="protein sequence ID" value="CAE2273225.1"/>
    <property type="molecule type" value="Transcribed_RNA"/>
</dbReference>
<accession>A0A7S4N9G8</accession>
<name>A0A7S4N9G8_9STRA</name>
<protein>
    <submittedName>
        <fullName evidence="1">Uncharacterized protein</fullName>
    </submittedName>
</protein>
<evidence type="ECO:0000313" key="1">
    <source>
        <dbReference type="EMBL" id="CAE2273225.1"/>
    </source>
</evidence>
<proteinExistence type="predicted"/>
<gene>
    <name evidence="1" type="ORF">OAUR00152_LOCUS33334</name>
</gene>
<organism evidence="1">
    <name type="scientific">Odontella aurita</name>
    <dbReference type="NCBI Taxonomy" id="265563"/>
    <lineage>
        <taxon>Eukaryota</taxon>
        <taxon>Sar</taxon>
        <taxon>Stramenopiles</taxon>
        <taxon>Ochrophyta</taxon>
        <taxon>Bacillariophyta</taxon>
        <taxon>Mediophyceae</taxon>
        <taxon>Biddulphiophycidae</taxon>
        <taxon>Eupodiscales</taxon>
        <taxon>Odontellaceae</taxon>
        <taxon>Odontella</taxon>
    </lineage>
</organism>
<sequence>MNRSLLLVARRAAASSLQGTFSSAPATQSVRSFAADSPGLPDSVKRMGNASQVPNEYPGQVYAFNWALNADGVTPLKKSAFRITKPLDLKVSGLDQPKTSPLKVNAAAAKSSVREAGTDELSFESFDEVNQRTKDLLSLSDHLYCPEGHVPGTRIGVRVITNSATLAPNLVGYLERAPKRDPPPAQTITAYVLEGTEEFFSGYAIEEIEDKDGEAKSVAAVVVVSTNPTIESIAAGIELSVEGLLADEEERKKAEEEAAE</sequence>
<reference evidence="1" key="1">
    <citation type="submission" date="2021-01" db="EMBL/GenBank/DDBJ databases">
        <authorList>
            <person name="Corre E."/>
            <person name="Pelletier E."/>
            <person name="Niang G."/>
            <person name="Scheremetjew M."/>
            <person name="Finn R."/>
            <person name="Kale V."/>
            <person name="Holt S."/>
            <person name="Cochrane G."/>
            <person name="Meng A."/>
            <person name="Brown T."/>
            <person name="Cohen L."/>
        </authorList>
    </citation>
    <scope>NUCLEOTIDE SEQUENCE</scope>
    <source>
        <strain evidence="1">Isolate 1302-5</strain>
    </source>
</reference>
<dbReference type="AlphaFoldDB" id="A0A7S4N9G8"/>